<feature type="coiled-coil region" evidence="1">
    <location>
        <begin position="323"/>
        <end position="379"/>
    </location>
</feature>
<dbReference type="InterPro" id="IPR027417">
    <property type="entry name" value="P-loop_NTPase"/>
</dbReference>
<dbReference type="PANTHER" id="PTHR45615:SF80">
    <property type="entry name" value="GRIP DOMAIN-CONTAINING PROTEIN"/>
    <property type="match status" value="1"/>
</dbReference>
<keyword evidence="3" id="KW-0547">Nucleotide-binding</keyword>
<proteinExistence type="predicted"/>
<name>A0ABP7DW39_9MICC</name>
<evidence type="ECO:0000313" key="3">
    <source>
        <dbReference type="EMBL" id="GAA3708855.1"/>
    </source>
</evidence>
<keyword evidence="4" id="KW-1185">Reference proteome</keyword>
<dbReference type="GO" id="GO:0005524">
    <property type="term" value="F:ATP binding"/>
    <property type="evidence" value="ECO:0007669"/>
    <property type="project" value="UniProtKB-KW"/>
</dbReference>
<gene>
    <name evidence="3" type="ORF">GCM10022377_23220</name>
</gene>
<feature type="region of interest" description="Disordered" evidence="2">
    <location>
        <begin position="748"/>
        <end position="778"/>
    </location>
</feature>
<dbReference type="RefSeq" id="WP_344884718.1">
    <property type="nucleotide sequence ID" value="NZ_BAABCJ010000006.1"/>
</dbReference>
<dbReference type="Proteomes" id="UP001501536">
    <property type="component" value="Unassembled WGS sequence"/>
</dbReference>
<protein>
    <submittedName>
        <fullName evidence="3">ATP-binding protein</fullName>
    </submittedName>
</protein>
<evidence type="ECO:0000256" key="1">
    <source>
        <dbReference type="SAM" id="Coils"/>
    </source>
</evidence>
<keyword evidence="3" id="KW-0067">ATP-binding</keyword>
<feature type="compositionally biased region" description="Polar residues" evidence="2">
    <location>
        <begin position="755"/>
        <end position="768"/>
    </location>
</feature>
<evidence type="ECO:0000313" key="4">
    <source>
        <dbReference type="Proteomes" id="UP001501536"/>
    </source>
</evidence>
<evidence type="ECO:0000256" key="2">
    <source>
        <dbReference type="SAM" id="MobiDB-lite"/>
    </source>
</evidence>
<dbReference type="PANTHER" id="PTHR45615">
    <property type="entry name" value="MYOSIN HEAVY CHAIN, NON-MUSCLE"/>
    <property type="match status" value="1"/>
</dbReference>
<sequence>MGIEYTLPLGEAVNPGQHRLARIQVVNWGTFHGRHELYVDRHGTLLTGHPGVGKSTLFDGIGHIFHAVPRLNESAHEASSRRDRRTTYSYMRGRQFKTSDGVVAQRPGATWSAMALVYEDGFGGQTCIAALFDLPANGLEGQVGKHYAIGDRPLDTAALEDHGPRRFSPSSLSKALPGFDVYDTHKTFAERFRRRLGIDHDKAFSLLRTLQNGKGLDRGVNQFFRHEVLEVPATLAAAAGAVEDFSHLRGIHRQLEEARAQRDALELVPVQHARYRELLTERAALSRAYDVVLPRVRAARTAEVLGHETARLEGDLADRRAGIADAAAAKERLDERVRSLQEQHDAHGGQAVRTLERELEAARARLAEREKAVAKLMAEAEAAGTSLAWSASGLDAMRREAAVSGERLESIAADTRTLEYEAMAKVMAARDELRQLRADIDSYRRRGSNIDDRSATARRTICSVTGLDPEQLPFGGELMDMAPEAAAWRPAAEKALRSLATTLLVPGEHLAAVTRAIDGGAVDSVPGMGRLRWVDISVAPRSAEAGAADLVTKLEFKEGAAGAWLRAKIVADHAFVCVEEDTALHGHDRAISLAGTLKTGRGAFERDTRRLPASDYLLGFTNEEKIAQLEGEAAELESRRLAAEGVADERSRSTQDLSARVRALQALAADTRDFAQLDAAPARAAVEELEARIADAMGASDDLASVREALDSARAELEATVGRLAVLRSDADALETAVARARRQLDAAGAASAAPTSDRSGAGETTQPGAAAPGTGPVSDEEQAALLERFGALAEATDVAQVEAAASNAALVLTEELGRLRQRITGAEAELSETFRQFARDFGPSAAASYGTGADAAPQYVELYQSIVDEGLPQREDEFREYFSNRSYERFSDLLQLLEEERRAIAERIEPLNQILSDVPFEQGSRLRLELTTTVPDEARTFRAELKEALGNAYAPAGDGAQLTARYEQLERLVDALDDPGRTAWRDTVLDVRRHVTISCNEHKANGEVETGLEPGTLSGGEGQRFTSFVMGAALAYQLGLATQGFTTYGTVMIDEAFIQANSDYAAAGINALQEFGFQLLLAAPEDKVDLAKHLGSITDIVKHPASNVSGFVATGLSPAVATDIVLR</sequence>
<keyword evidence="1" id="KW-0175">Coiled coil</keyword>
<dbReference type="SUPFAM" id="SSF52540">
    <property type="entry name" value="P-loop containing nucleoside triphosphate hydrolases"/>
    <property type="match status" value="1"/>
</dbReference>
<dbReference type="EMBL" id="BAABCJ010000006">
    <property type="protein sequence ID" value="GAA3708855.1"/>
    <property type="molecule type" value="Genomic_DNA"/>
</dbReference>
<accession>A0ABP7DW39</accession>
<dbReference type="Pfam" id="PF13558">
    <property type="entry name" value="SbcC_Walker_B"/>
    <property type="match status" value="1"/>
</dbReference>
<reference evidence="4" key="1">
    <citation type="journal article" date="2019" name="Int. J. Syst. Evol. Microbiol.">
        <title>The Global Catalogue of Microorganisms (GCM) 10K type strain sequencing project: providing services to taxonomists for standard genome sequencing and annotation.</title>
        <authorList>
            <consortium name="The Broad Institute Genomics Platform"/>
            <consortium name="The Broad Institute Genome Sequencing Center for Infectious Disease"/>
            <person name="Wu L."/>
            <person name="Ma J."/>
        </authorList>
    </citation>
    <scope>NUCLEOTIDE SEQUENCE [LARGE SCALE GENOMIC DNA]</scope>
    <source>
        <strain evidence="4">JCM 16961</strain>
    </source>
</reference>
<organism evidence="3 4">
    <name type="scientific">Zhihengliuella alba</name>
    <dbReference type="NCBI Taxonomy" id="547018"/>
    <lineage>
        <taxon>Bacteria</taxon>
        <taxon>Bacillati</taxon>
        <taxon>Actinomycetota</taxon>
        <taxon>Actinomycetes</taxon>
        <taxon>Micrococcales</taxon>
        <taxon>Micrococcaceae</taxon>
        <taxon>Zhihengliuella</taxon>
    </lineage>
</organism>
<dbReference type="Pfam" id="PF13555">
    <property type="entry name" value="AAA_29"/>
    <property type="match status" value="1"/>
</dbReference>
<comment type="caution">
    <text evidence="3">The sequence shown here is derived from an EMBL/GenBank/DDBJ whole genome shotgun (WGS) entry which is preliminary data.</text>
</comment>